<comment type="caution">
    <text evidence="1">The sequence shown here is derived from an EMBL/GenBank/DDBJ whole genome shotgun (WGS) entry which is preliminary data.</text>
</comment>
<gene>
    <name evidence="1" type="ORF">BZG09_05195</name>
</gene>
<organism evidence="1 2">
    <name type="scientific">Salinivibrio kushneri</name>
    <dbReference type="NCBI Taxonomy" id="1908198"/>
    <lineage>
        <taxon>Bacteria</taxon>
        <taxon>Pseudomonadati</taxon>
        <taxon>Pseudomonadota</taxon>
        <taxon>Gammaproteobacteria</taxon>
        <taxon>Vibrionales</taxon>
        <taxon>Vibrionaceae</taxon>
        <taxon>Salinivibrio</taxon>
    </lineage>
</organism>
<evidence type="ECO:0000313" key="2">
    <source>
        <dbReference type="Proteomes" id="UP000188726"/>
    </source>
</evidence>
<sequence length="69" mass="7733">MTQQTFTTPHGNVTVSAPEYSARTMSIARELDLESPNPERWTVCALITPETQVTQEMAEQFAANSIKYL</sequence>
<protein>
    <submittedName>
        <fullName evidence="1">Uncharacterized protein</fullName>
    </submittedName>
</protein>
<dbReference type="Proteomes" id="UP000188726">
    <property type="component" value="Unassembled WGS sequence"/>
</dbReference>
<dbReference type="AlphaFoldDB" id="A0AB36KA27"/>
<reference evidence="1 2" key="1">
    <citation type="journal article" date="2017" name="Genome Announc.">
        <title>Draft Genome Sequences of Salinivibrio proteolyticus, Salinivibrio sharmensis, Salinivibrio siamensis, Salinivibrio costicola subsp. alcaliphilus, Salinivibrio costicola subsp. vallismortis, and 29 New Isolates Belonging to the Genus Salinivibrio.</title>
        <authorList>
            <person name="Lopez-Hermoso C."/>
            <person name="de la Haba R.R."/>
            <person name="Sanchez-Porro C."/>
            <person name="Bayliss S.C."/>
            <person name="Feil E.J."/>
            <person name="Ventosa A."/>
        </authorList>
    </citation>
    <scope>NUCLEOTIDE SEQUENCE [LARGE SCALE GENOMIC DNA]</scope>
    <source>
        <strain evidence="1 2">IC202</strain>
    </source>
</reference>
<dbReference type="EMBL" id="MUEO01000009">
    <property type="protein sequence ID" value="OOE45102.1"/>
    <property type="molecule type" value="Genomic_DNA"/>
</dbReference>
<dbReference type="RefSeq" id="WP_077457507.1">
    <property type="nucleotide sequence ID" value="NZ_MUEO01000009.1"/>
</dbReference>
<evidence type="ECO:0000313" key="1">
    <source>
        <dbReference type="EMBL" id="OOE45102.1"/>
    </source>
</evidence>
<accession>A0AB36KA27</accession>
<proteinExistence type="predicted"/>
<name>A0AB36KA27_9GAMM</name>